<comment type="similarity">
    <text evidence="1">Belongs to the prokaryotic/mitochondrial release factor family.</text>
</comment>
<organism evidence="5 6">
    <name type="scientific">Candidatus Amesbacteria bacterium GW2011_GWC2_45_19</name>
    <dbReference type="NCBI Taxonomy" id="1618366"/>
    <lineage>
        <taxon>Bacteria</taxon>
        <taxon>Candidatus Amesiibacteriota</taxon>
    </lineage>
</organism>
<accession>A0A0G1M3A4</accession>
<dbReference type="SMART" id="SM00937">
    <property type="entry name" value="PCRF"/>
    <property type="match status" value="1"/>
</dbReference>
<evidence type="ECO:0000313" key="6">
    <source>
        <dbReference type="Proteomes" id="UP000034264"/>
    </source>
</evidence>
<evidence type="ECO:0000256" key="2">
    <source>
        <dbReference type="ARBA" id="ARBA00022481"/>
    </source>
</evidence>
<sequence length="247" mass="28841">MNYFEWKKLQGDKQPGEQEFKAVILEVRPGVGGDEAKIWARDLVRMYRRYSEIRNWKLEEIDDGVMKIKGKNVYEKLKRETGVHRVQRIPETERAGRIHTSTASVVILPEVPEAQIDIKEDDLAWEFTRSGGHGGQNVNKVATAVRLIHKPTDIVISCRQERSQEQNRKIALQLLRAQLWEREQEKKNSALSAQRSMIGRSMRAEKIRTYNYPQNRVTDHRMRKSWYNLDRIIDGQLEEIFAALSGQ</sequence>
<comment type="caution">
    <text evidence="5">The sequence shown here is derived from an EMBL/GenBank/DDBJ whole genome shotgun (WGS) entry which is preliminary data.</text>
</comment>
<dbReference type="GO" id="GO:0003747">
    <property type="term" value="F:translation release factor activity"/>
    <property type="evidence" value="ECO:0007669"/>
    <property type="project" value="InterPro"/>
</dbReference>
<dbReference type="SUPFAM" id="SSF75620">
    <property type="entry name" value="Release factor"/>
    <property type="match status" value="1"/>
</dbReference>
<dbReference type="InterPro" id="IPR050057">
    <property type="entry name" value="Prokaryotic/Mito_RF"/>
</dbReference>
<dbReference type="InterPro" id="IPR045853">
    <property type="entry name" value="Pep_chain_release_fac_I_sf"/>
</dbReference>
<dbReference type="Gene3D" id="3.30.160.20">
    <property type="match status" value="1"/>
</dbReference>
<evidence type="ECO:0000256" key="3">
    <source>
        <dbReference type="ARBA" id="ARBA00022917"/>
    </source>
</evidence>
<feature type="domain" description="Prokaryotic-type class I peptide chain release factors" evidence="4">
    <location>
        <begin position="129"/>
        <end position="145"/>
    </location>
</feature>
<dbReference type="AlphaFoldDB" id="A0A0G1M3A4"/>
<dbReference type="Gene3D" id="3.30.70.1660">
    <property type="match status" value="2"/>
</dbReference>
<keyword evidence="3" id="KW-0648">Protein biosynthesis</keyword>
<dbReference type="InterPro" id="IPR005139">
    <property type="entry name" value="PCRF"/>
</dbReference>
<dbReference type="PATRIC" id="fig|1618366.3.peg.751"/>
<reference evidence="5 6" key="1">
    <citation type="journal article" date="2015" name="Nature">
        <title>rRNA introns, odd ribosomes, and small enigmatic genomes across a large radiation of phyla.</title>
        <authorList>
            <person name="Brown C.T."/>
            <person name="Hug L.A."/>
            <person name="Thomas B.C."/>
            <person name="Sharon I."/>
            <person name="Castelle C.J."/>
            <person name="Singh A."/>
            <person name="Wilkins M.J."/>
            <person name="Williams K.H."/>
            <person name="Banfield J.F."/>
        </authorList>
    </citation>
    <scope>NUCLEOTIDE SEQUENCE [LARGE SCALE GENOMIC DNA]</scope>
</reference>
<dbReference type="PANTHER" id="PTHR43804:SF7">
    <property type="entry name" value="LD18447P"/>
    <property type="match status" value="1"/>
</dbReference>
<dbReference type="PROSITE" id="PS00745">
    <property type="entry name" value="RF_PROK_I"/>
    <property type="match status" value="1"/>
</dbReference>
<name>A0A0G1M3A4_9BACT</name>
<dbReference type="Proteomes" id="UP000034264">
    <property type="component" value="Unassembled WGS sequence"/>
</dbReference>
<proteinExistence type="inferred from homology"/>
<dbReference type="PANTHER" id="PTHR43804">
    <property type="entry name" value="LD18447P"/>
    <property type="match status" value="1"/>
</dbReference>
<evidence type="ECO:0000259" key="4">
    <source>
        <dbReference type="PROSITE" id="PS00745"/>
    </source>
</evidence>
<keyword evidence="2" id="KW-0488">Methylation</keyword>
<gene>
    <name evidence="5" type="ORF">UX05_C0010G0041</name>
</gene>
<dbReference type="Pfam" id="PF00472">
    <property type="entry name" value="RF-1"/>
    <property type="match status" value="1"/>
</dbReference>
<dbReference type="InterPro" id="IPR000352">
    <property type="entry name" value="Pep_chain_release_fac_I"/>
</dbReference>
<evidence type="ECO:0000256" key="1">
    <source>
        <dbReference type="ARBA" id="ARBA00010835"/>
    </source>
</evidence>
<dbReference type="Pfam" id="PF03462">
    <property type="entry name" value="PCRF"/>
    <property type="match status" value="1"/>
</dbReference>
<protein>
    <submittedName>
        <fullName evidence="5">Peptide chain release factor 1</fullName>
    </submittedName>
</protein>
<dbReference type="GO" id="GO:0005737">
    <property type="term" value="C:cytoplasm"/>
    <property type="evidence" value="ECO:0007669"/>
    <property type="project" value="UniProtKB-ARBA"/>
</dbReference>
<evidence type="ECO:0000313" key="5">
    <source>
        <dbReference type="EMBL" id="KKU02649.1"/>
    </source>
</evidence>
<dbReference type="EMBL" id="LCKS01000010">
    <property type="protein sequence ID" value="KKU02649.1"/>
    <property type="molecule type" value="Genomic_DNA"/>
</dbReference>